<dbReference type="PANTHER" id="PTHR14374:SF0">
    <property type="entry name" value="TRAFFICKING PROTEIN PARTICLE COMPLEX SUBUNIT 11"/>
    <property type="match status" value="1"/>
</dbReference>
<dbReference type="InterPro" id="IPR021773">
    <property type="entry name" value="TPC11"/>
</dbReference>
<evidence type="ECO:0000256" key="1">
    <source>
        <dbReference type="SAM" id="MobiDB-lite"/>
    </source>
</evidence>
<dbReference type="Proteomes" id="UP001432322">
    <property type="component" value="Unassembled WGS sequence"/>
</dbReference>
<evidence type="ECO:0000313" key="4">
    <source>
        <dbReference type="Proteomes" id="UP001432322"/>
    </source>
</evidence>
<dbReference type="GO" id="GO:0005737">
    <property type="term" value="C:cytoplasm"/>
    <property type="evidence" value="ECO:0007669"/>
    <property type="project" value="TreeGrafter"/>
</dbReference>
<evidence type="ECO:0000313" key="3">
    <source>
        <dbReference type="EMBL" id="GMT19939.1"/>
    </source>
</evidence>
<dbReference type="PANTHER" id="PTHR14374">
    <property type="entry name" value="FOIE GRAS"/>
    <property type="match status" value="1"/>
</dbReference>
<proteinExistence type="predicted"/>
<protein>
    <recommendedName>
        <fullName evidence="2">Trafficking protein particle complex subunit 11 domain-containing protein</fullName>
    </recommendedName>
</protein>
<evidence type="ECO:0000259" key="2">
    <source>
        <dbReference type="Pfam" id="PF11817"/>
    </source>
</evidence>
<feature type="region of interest" description="Disordered" evidence="1">
    <location>
        <begin position="1050"/>
        <end position="1073"/>
    </location>
</feature>
<accession>A0AAV5VK97</accession>
<keyword evidence="4" id="KW-1185">Reference proteome</keyword>
<comment type="caution">
    <text evidence="3">The sequence shown here is derived from an EMBL/GenBank/DDBJ whole genome shotgun (WGS) entry which is preliminary data.</text>
</comment>
<feature type="domain" description="Trafficking protein particle complex subunit 11" evidence="2">
    <location>
        <begin position="255"/>
        <end position="472"/>
    </location>
</feature>
<feature type="non-terminal residue" evidence="3">
    <location>
        <position position="1"/>
    </location>
</feature>
<dbReference type="EMBL" id="BTSY01000003">
    <property type="protein sequence ID" value="GMT19939.1"/>
    <property type="molecule type" value="Genomic_DNA"/>
</dbReference>
<dbReference type="Pfam" id="PF11817">
    <property type="entry name" value="Foie-gras_1"/>
    <property type="match status" value="1"/>
</dbReference>
<name>A0AAV5VK97_9BILA</name>
<reference evidence="3" key="1">
    <citation type="submission" date="2023-10" db="EMBL/GenBank/DDBJ databases">
        <title>Genome assembly of Pristionchus species.</title>
        <authorList>
            <person name="Yoshida K."/>
            <person name="Sommer R.J."/>
        </authorList>
    </citation>
    <scope>NUCLEOTIDE SEQUENCE</scope>
    <source>
        <strain evidence="3">RS5133</strain>
    </source>
</reference>
<dbReference type="AlphaFoldDB" id="A0AAV5VK97"/>
<organism evidence="3 4">
    <name type="scientific">Pristionchus fissidentatus</name>
    <dbReference type="NCBI Taxonomy" id="1538716"/>
    <lineage>
        <taxon>Eukaryota</taxon>
        <taxon>Metazoa</taxon>
        <taxon>Ecdysozoa</taxon>
        <taxon>Nematoda</taxon>
        <taxon>Chromadorea</taxon>
        <taxon>Rhabditida</taxon>
        <taxon>Rhabditina</taxon>
        <taxon>Diplogasteromorpha</taxon>
        <taxon>Diplogasteroidea</taxon>
        <taxon>Neodiplogasteridae</taxon>
        <taxon>Pristionchus</taxon>
    </lineage>
</organism>
<sequence length="1183" mass="127082">KMDPVEAGEWLGSRPQQLILLTGIDAANRPGHAALLNALMNRSADRAPLNMRVINGELVLPAKEARPRERGVLRRDWPLKYTQKVPALIVLFMALEWDDGSWQERKTEAESKVESIRAAASRHGSRLALVLLQERSLPHPDEVATERASELCSQCQLSPKQLFVLPTSGDLQGYVSKLESALHELAQGFYQQKIKTIRARSIPNNSVPLVVRQMFKLAFLSELKQDTHTALRNYKLAYEQCRDHQDAWDSIDIFEWRSVVGLLNYKMCDLSFLHSTALEAITQMRRHQQLFFNANPGVYPTAQLASIEYELWKSKQCWHFAELFERAVVAGLTAVPTLNPGTHLDAAASHFSRANKEIAALKTAMQAGTGTASPVYPIPDPLAANTVFFGQRPWRVGAEALAPANVEYDAVVALQQRLRVNSEGVCALLSGAMGQYKKYGCYNMQRKMLGEMADEYSHAGDWQRALQLLQIVSREQLPLRVRAAVATKAVRAAWIVADARAYVAALAHAAATEFELAKESDSPSSSLDRQTALMSCLHEVLASRVPPAPAGVSEAAAVKARADWERVLAEPVFFSIAAPPAARCIPQLVAVSAAFLPLERLEDAVAAPPQAAGFSAATRADARVPLRVALRLNGAASLEIARVRVAVDIGGKRRAADEKTPWEMVKEKMTLEPSVDTHLTFMVNLAEHPVPEGCNVVISRVFLEVGGQRARLTGVLEADGGALPLAVQGGFAAMRIASRGPSIRVEGVRHVECLTAEVVSVPLKMINASSGVLRNVKLEFKRPPPSQSAVGMAVLFLDESGQLQADLAAPVAAEMQPDQTVDFTLKLSATMMGTIEQLPIEATYDGKTAGSRESCLIPISIKSKAPFSVSSSLLNINGVPVSSMLNHNEHVLKVDVTAHSTIVITKCEWLLPDFLSPKDGGELQLVEDEATEGEILSYVCVVDVGEGGNKNGTATAPAAAAAGAAVPMGNMSSASSESSITSSAYSASSSAAPSSLSTATTTTTALERALGRVCVEWRRPASPFAAVRSVVPLAAAPLAPCPLSLRARLSPSARPPAPGTAGSGGGAFERPARGARCTTGAPIGIEYELRSHHHEPMSVQCAVEVADSFLFSGKRQSTITLLPGGRQLLSVVVMAQLAGKLPFPRLLLRSSSFPDTVLAEANRALPANIFTLPMAKEAMASTA</sequence>
<gene>
    <name evidence="3" type="ORF">PFISCL1PPCAC_11236</name>
</gene>